<comment type="caution">
    <text evidence="2">The sequence shown here is derived from an EMBL/GenBank/DDBJ whole genome shotgun (WGS) entry which is preliminary data.</text>
</comment>
<dbReference type="RefSeq" id="WP_007280409.1">
    <property type="nucleotide sequence ID" value="NZ_ABCK01000024.1"/>
</dbReference>
<dbReference type="OrthoDB" id="9798761at2"/>
<protein>
    <recommendedName>
        <fullName evidence="1">GmrSD restriction endonucleases N-terminal domain-containing protein</fullName>
    </recommendedName>
</protein>
<name>A6DRD7_9BACT</name>
<sequence>MSDLVYSIENIFSTEAREGALGQKDAEKYYIAPYQRGYKWGATNPNDAVWLLISDINDAFTGDEEEYYLQYITVKNNELDGVRVLEVIDGQQRLTTLTLLFAVIGHLLKDPKPAISAHKLKYGVRDKVDDFLGHYIYSDIDRLLETSWEELIEKHPEYNLQDIFYMYNAVQCIKNRLSEHESLLEFHQFLNERVMLIFNVIEKGNLASEKVFSNLNTNKVELTSTELVKGLLLTRAGREKGTDKNDRHFKEILELRSTMGRQWDEIENWSESADIRTFYFSKYSEPMEGIITLLAYAFKYTPEKSKNKYSLFNFFQAQIKREGISAQTFFNKLRQIYHLLKDWYESPKIHNMLGYILFHKGAQFSLSSLIPLMEIDKIALQKKLSQQILQVMDFDVSDLSYGEENTRIHQVLLFINVFATDTQFNFTELEDRKWSLEHIFPQNPDFLPTKLAHRDLELLNKLLPSDWEARVRSKLTLEFAEDIAENKITELASKINSDSCELTNEEKGLVYYSINKVKLNSIGNMALLSGSDNSSNSNGLFDAKRHNIVDLISRGSFVPKHTYDVFAKLLSQEMESDLTIWSEKDIDAHESWMIKRIEEIKGDMVK</sequence>
<dbReference type="eggNOG" id="COG1479">
    <property type="taxonomic scope" value="Bacteria"/>
</dbReference>
<gene>
    <name evidence="2" type="ORF">LNTAR_15062</name>
</gene>
<keyword evidence="3" id="KW-1185">Reference proteome</keyword>
<dbReference type="Pfam" id="PF03235">
    <property type="entry name" value="GmrSD_N"/>
    <property type="match status" value="1"/>
</dbReference>
<dbReference type="PANTHER" id="PTHR35149">
    <property type="entry name" value="SLL5132 PROTEIN"/>
    <property type="match status" value="1"/>
</dbReference>
<accession>A6DRD7</accession>
<dbReference type="STRING" id="313628.LNTAR_15062"/>
<dbReference type="PANTHER" id="PTHR35149:SF1">
    <property type="entry name" value="DUF5655 DOMAIN-CONTAINING PROTEIN"/>
    <property type="match status" value="1"/>
</dbReference>
<proteinExistence type="predicted"/>
<feature type="domain" description="GmrSD restriction endonucleases N-terminal" evidence="1">
    <location>
        <begin position="25"/>
        <end position="232"/>
    </location>
</feature>
<dbReference type="Proteomes" id="UP000004947">
    <property type="component" value="Unassembled WGS sequence"/>
</dbReference>
<evidence type="ECO:0000313" key="3">
    <source>
        <dbReference type="Proteomes" id="UP000004947"/>
    </source>
</evidence>
<evidence type="ECO:0000313" key="2">
    <source>
        <dbReference type="EMBL" id="EDM25747.1"/>
    </source>
</evidence>
<reference evidence="2 3" key="1">
    <citation type="journal article" date="2010" name="J. Bacteriol.">
        <title>Genome sequence of Lentisphaera araneosa HTCC2155T, the type species of the order Lentisphaerales in the phylum Lentisphaerae.</title>
        <authorList>
            <person name="Thrash J.C."/>
            <person name="Cho J.C."/>
            <person name="Vergin K.L."/>
            <person name="Morris R.M."/>
            <person name="Giovannoni S.J."/>
        </authorList>
    </citation>
    <scope>NUCLEOTIDE SEQUENCE [LARGE SCALE GENOMIC DNA]</scope>
    <source>
        <strain evidence="2 3">HTCC2155</strain>
    </source>
</reference>
<evidence type="ECO:0000259" key="1">
    <source>
        <dbReference type="Pfam" id="PF03235"/>
    </source>
</evidence>
<dbReference type="AlphaFoldDB" id="A6DRD7"/>
<organism evidence="2 3">
    <name type="scientific">Lentisphaera araneosa HTCC2155</name>
    <dbReference type="NCBI Taxonomy" id="313628"/>
    <lineage>
        <taxon>Bacteria</taxon>
        <taxon>Pseudomonadati</taxon>
        <taxon>Lentisphaerota</taxon>
        <taxon>Lentisphaeria</taxon>
        <taxon>Lentisphaerales</taxon>
        <taxon>Lentisphaeraceae</taxon>
        <taxon>Lentisphaera</taxon>
    </lineage>
</organism>
<dbReference type="EMBL" id="ABCK01000024">
    <property type="protein sequence ID" value="EDM25747.1"/>
    <property type="molecule type" value="Genomic_DNA"/>
</dbReference>
<dbReference type="InterPro" id="IPR004919">
    <property type="entry name" value="GmrSD_N"/>
</dbReference>